<evidence type="ECO:0000313" key="1">
    <source>
        <dbReference type="EMBL" id="CAH0392564.1"/>
    </source>
</evidence>
<reference evidence="1" key="1">
    <citation type="submission" date="2021-12" db="EMBL/GenBank/DDBJ databases">
        <authorList>
            <person name="King R."/>
        </authorList>
    </citation>
    <scope>NUCLEOTIDE SEQUENCE</scope>
</reference>
<gene>
    <name evidence="1" type="ORF">BEMITA_LOCUS11071</name>
</gene>
<dbReference type="AlphaFoldDB" id="A0A9P0AE80"/>
<keyword evidence="2" id="KW-1185">Reference proteome</keyword>
<proteinExistence type="predicted"/>
<name>A0A9P0AE80_BEMTA</name>
<dbReference type="Proteomes" id="UP001152759">
    <property type="component" value="Chromosome 6"/>
</dbReference>
<sequence length="119" mass="13120">MSGARPDPGFMPADSNNLPKVDDYTCKHAIAFLAWLERKAAEPAPTSVQCYWETPALAKVATSTKVVKMNDLNEQLKVTIEEESISNFLSDAYAVLQDKAPQSIWVKSLSIPLSWGVHV</sequence>
<protein>
    <submittedName>
        <fullName evidence="1">Uncharacterized protein</fullName>
    </submittedName>
</protein>
<accession>A0A9P0AE80</accession>
<evidence type="ECO:0000313" key="2">
    <source>
        <dbReference type="Proteomes" id="UP001152759"/>
    </source>
</evidence>
<organism evidence="1 2">
    <name type="scientific">Bemisia tabaci</name>
    <name type="common">Sweetpotato whitefly</name>
    <name type="synonym">Aleurodes tabaci</name>
    <dbReference type="NCBI Taxonomy" id="7038"/>
    <lineage>
        <taxon>Eukaryota</taxon>
        <taxon>Metazoa</taxon>
        <taxon>Ecdysozoa</taxon>
        <taxon>Arthropoda</taxon>
        <taxon>Hexapoda</taxon>
        <taxon>Insecta</taxon>
        <taxon>Pterygota</taxon>
        <taxon>Neoptera</taxon>
        <taxon>Paraneoptera</taxon>
        <taxon>Hemiptera</taxon>
        <taxon>Sternorrhyncha</taxon>
        <taxon>Aleyrodoidea</taxon>
        <taxon>Aleyrodidae</taxon>
        <taxon>Aleyrodinae</taxon>
        <taxon>Bemisia</taxon>
    </lineage>
</organism>
<dbReference type="EMBL" id="OU963867">
    <property type="protein sequence ID" value="CAH0392564.1"/>
    <property type="molecule type" value="Genomic_DNA"/>
</dbReference>